<dbReference type="EMBL" id="AE004437">
    <property type="protein sequence ID" value="AAG19054.1"/>
    <property type="molecule type" value="Genomic_DNA"/>
</dbReference>
<reference evidence="2" key="3">
    <citation type="journal article" date="2015" name="Life">
        <title>A manual curation strategy to improve genome annotation: application to a set of haloarchael genomes.</title>
        <authorList>
            <person name="Pfeiffer F."/>
            <person name="Oesterhelt D."/>
        </authorList>
    </citation>
    <scope>NUCLEOTIDE SEQUENCE</scope>
    <source>
        <strain evidence="2">NRC-1</strain>
    </source>
</reference>
<dbReference type="PIR" id="B84211">
    <property type="entry name" value="B84211"/>
</dbReference>
<reference evidence="2" key="4">
    <citation type="journal article" date="2019" name="Microbiol. Resour. Announc.">
        <title>The genome of the Halobacterium salinarum type strain is closely related to that of the laboratory strains NRC-1 and R1.</title>
        <authorList>
            <person name="Pfeiffer F."/>
            <person name="Marchfelder A."/>
            <person name="Habermann B.H."/>
            <person name="Dyall-Smith M."/>
        </authorList>
    </citation>
    <scope>NUCLEOTIDE SEQUENCE</scope>
    <source>
        <strain evidence="2">NRC-1</strain>
    </source>
</reference>
<evidence type="ECO:0000313" key="1">
    <source>
        <dbReference type="EMBL" id="AAG19054.1"/>
    </source>
</evidence>
<dbReference type="KEGG" id="hal:VNG_0529H"/>
<gene>
    <name evidence="1" type="ordered locus">VNG_0529H</name>
</gene>
<sequence>MSNHLERRPHRPAPLRRQWPCSSVCLHQRSDRLDAVGFGRPDLPQRRQQPVLIDAERRLAGLDRRDQIVVELVRGFLAVQLVVQHAVEVVRPGLPVALRNQRFDLPERDAVGVKRLDDVLQARAVIRGLLAGVGQQRLDVGVPVGRRQRLVMSMRADLHDLFEHDPDL</sequence>
<keyword evidence="3" id="KW-1185">Reference proteome</keyword>
<dbReference type="HOGENOM" id="CLU_1582871_0_0_2"/>
<reference evidence="1 3" key="1">
    <citation type="journal article" date="2000" name="Proc. Natl. Acad. Sci. U.S.A.">
        <title>Genome sequence of Halobacterium species NRC-1.</title>
        <authorList>
            <person name="Ng W.V."/>
            <person name="Kennedy S.P."/>
            <person name="Mahairas G.G."/>
            <person name="Berquist B."/>
            <person name="Pan M."/>
            <person name="Shukla H.D."/>
            <person name="Lasky S.R."/>
            <person name="Baliga N.S."/>
            <person name="Thorsson V."/>
            <person name="Sbrogna J."/>
            <person name="Swartzell S."/>
            <person name="Weir D."/>
            <person name="Hall J."/>
            <person name="Dahl T.A."/>
            <person name="Welti R."/>
            <person name="Goo Y.A."/>
            <person name="Leithauser B."/>
            <person name="Keller K."/>
            <person name="Cruz R."/>
            <person name="Danson M.J."/>
            <person name="Hough D.W."/>
            <person name="Maddocks D.G."/>
            <person name="Jablonski P.E."/>
            <person name="Krebs M.P."/>
            <person name="Angevine C.M."/>
            <person name="Dale H."/>
            <person name="Isenbarger T.A."/>
            <person name="Peck R.F."/>
            <person name="Pohlschroder M."/>
            <person name="Spudich J.L."/>
            <person name="Jung K.W."/>
            <person name="Alam M."/>
            <person name="Freitas T."/>
            <person name="Hou S."/>
            <person name="Daniels C.J."/>
            <person name="Dennis P.P."/>
            <person name="Omer A.D."/>
            <person name="Ebhardt H."/>
            <person name="Lowe T.M."/>
            <person name="Liang P."/>
            <person name="Riley M."/>
            <person name="Hood L."/>
            <person name="DasSarma S."/>
        </authorList>
    </citation>
    <scope>NUCLEOTIDE SEQUENCE [LARGE SCALE GENOMIC DNA]</scope>
    <source>
        <strain evidence="3">ATCC 700922 / JCM 11081 / NRC-1</strain>
        <strain evidence="1">NRC-1</strain>
    </source>
</reference>
<evidence type="ECO:0000313" key="2">
    <source>
        <dbReference type="EMBL" id="DAC77752.1"/>
    </source>
</evidence>
<organism evidence="1 3">
    <name type="scientific">Halobacterium salinarum (strain ATCC 700922 / JCM 11081 / NRC-1)</name>
    <name type="common">Halobacterium halobium</name>
    <dbReference type="NCBI Taxonomy" id="64091"/>
    <lineage>
        <taxon>Archaea</taxon>
        <taxon>Methanobacteriati</taxon>
        <taxon>Methanobacteriota</taxon>
        <taxon>Stenosarchaea group</taxon>
        <taxon>Halobacteria</taxon>
        <taxon>Halobacteriales</taxon>
        <taxon>Halobacteriaceae</taxon>
        <taxon>Halobacterium</taxon>
        <taxon>Halobacterium salinarum NRC-34001</taxon>
    </lineage>
</organism>
<evidence type="ECO:0000313" key="3">
    <source>
        <dbReference type="Proteomes" id="UP000000554"/>
    </source>
</evidence>
<proteinExistence type="predicted"/>
<name>Q9HRV4_HALSA</name>
<accession>Q9HRV4</accession>
<dbReference type="Proteomes" id="UP000000554">
    <property type="component" value="Chromosome"/>
</dbReference>
<reference evidence="2" key="2">
    <citation type="journal article" date="2008" name="Genomics">
        <title>Evolution in the laboratory: the genome of Halobacterium salinarum strain R1 compared to that of strain NRC-1.</title>
        <authorList>
            <person name="Pfeiffer F."/>
            <person name="Schuster S.C."/>
            <person name="Broicher A."/>
            <person name="Falb M."/>
            <person name="Palm P."/>
            <person name="Rodewald K."/>
            <person name="Ruepp A."/>
            <person name="Soppa J."/>
            <person name="Tittor J."/>
            <person name="Oesterhelt D."/>
        </authorList>
    </citation>
    <scope>NUCLEOTIDE SEQUENCE</scope>
    <source>
        <strain evidence="2">NRC-1</strain>
    </source>
</reference>
<protein>
    <submittedName>
        <fullName evidence="2">Spurious ORF</fullName>
    </submittedName>
</protein>
<dbReference type="PaxDb" id="64091-VNG_0529H"/>
<dbReference type="AlphaFoldDB" id="Q9HRV4"/>
<dbReference type="EMBL" id="BK010829">
    <property type="protein sequence ID" value="DAC77752.1"/>
    <property type="molecule type" value="Genomic_DNA"/>
</dbReference>